<dbReference type="InterPro" id="IPR017871">
    <property type="entry name" value="ABC_transporter-like_CS"/>
</dbReference>
<gene>
    <name evidence="5" type="ORF">AKJ40_03045</name>
</gene>
<dbReference type="PANTHER" id="PTHR42939:SF1">
    <property type="entry name" value="ABC TRANSPORTER ATP-BINDING PROTEIN ALBC-RELATED"/>
    <property type="match status" value="1"/>
</dbReference>
<evidence type="ECO:0000256" key="3">
    <source>
        <dbReference type="ARBA" id="ARBA00022840"/>
    </source>
</evidence>
<dbReference type="Gene3D" id="3.40.50.300">
    <property type="entry name" value="P-loop containing nucleotide triphosphate hydrolases"/>
    <property type="match status" value="1"/>
</dbReference>
<dbReference type="EMBL" id="LHXU01000047">
    <property type="protein sequence ID" value="KXA99481.1"/>
    <property type="molecule type" value="Genomic_DNA"/>
</dbReference>
<keyword evidence="6" id="KW-1185">Reference proteome</keyword>
<dbReference type="SUPFAM" id="SSF52540">
    <property type="entry name" value="P-loop containing nucleoside triphosphate hydrolases"/>
    <property type="match status" value="1"/>
</dbReference>
<dbReference type="Proteomes" id="UP000070341">
    <property type="component" value="Unassembled WGS sequence"/>
</dbReference>
<dbReference type="InterPro" id="IPR003439">
    <property type="entry name" value="ABC_transporter-like_ATP-bd"/>
</dbReference>
<dbReference type="AlphaFoldDB" id="A0A133UZ75"/>
<organism evidence="5 6">
    <name type="scientific">candidate division MSBL1 archaeon SCGC-AAA259M10</name>
    <dbReference type="NCBI Taxonomy" id="1698270"/>
    <lineage>
        <taxon>Archaea</taxon>
        <taxon>Methanobacteriati</taxon>
        <taxon>Methanobacteriota</taxon>
        <taxon>candidate division MSBL1</taxon>
    </lineage>
</organism>
<evidence type="ECO:0000256" key="1">
    <source>
        <dbReference type="ARBA" id="ARBA00022448"/>
    </source>
</evidence>
<dbReference type="GO" id="GO:0016887">
    <property type="term" value="F:ATP hydrolysis activity"/>
    <property type="evidence" value="ECO:0007669"/>
    <property type="project" value="InterPro"/>
</dbReference>
<evidence type="ECO:0000259" key="4">
    <source>
        <dbReference type="PROSITE" id="PS50893"/>
    </source>
</evidence>
<dbReference type="PATRIC" id="fig|1698270.3.peg.737"/>
<proteinExistence type="predicted"/>
<dbReference type="InterPro" id="IPR003593">
    <property type="entry name" value="AAA+_ATPase"/>
</dbReference>
<keyword evidence="3" id="KW-0067">ATP-binding</keyword>
<feature type="domain" description="ABC transporter" evidence="4">
    <location>
        <begin position="2"/>
        <end position="231"/>
    </location>
</feature>
<dbReference type="PROSITE" id="PS50893">
    <property type="entry name" value="ABC_TRANSPORTER_2"/>
    <property type="match status" value="1"/>
</dbReference>
<accession>A0A133UZ75</accession>
<evidence type="ECO:0000256" key="2">
    <source>
        <dbReference type="ARBA" id="ARBA00022741"/>
    </source>
</evidence>
<dbReference type="GO" id="GO:0005524">
    <property type="term" value="F:ATP binding"/>
    <property type="evidence" value="ECO:0007669"/>
    <property type="project" value="UniProtKB-KW"/>
</dbReference>
<sequence>MITIQDLWKDYNGKTALRNVDLEIKEGEIFGLLGPNGSGKSTLMKTIIGMIRPTKGNVRVNGVDPSENDIEVKKMVGFVPESPQLYESLSPKEFFEFIGSVRGIHANSLERVEKLIDAFEIWDDVNSDIGSLSFGMRQKVSIIATLIHNPKVLILDECMNGLDPKSVRVLKEFLNSFSKKGGTVVYSTHVLEVAEKMCDRVAILRKGNVEAVGSVEELRDILKSQSLEDIFFKVTEEEDFEPIIRALEETL</sequence>
<name>A0A133UZ75_9EURY</name>
<protein>
    <submittedName>
        <fullName evidence="5">3-dehydroquinate dehydratase</fullName>
    </submittedName>
</protein>
<evidence type="ECO:0000313" key="5">
    <source>
        <dbReference type="EMBL" id="KXA99481.1"/>
    </source>
</evidence>
<keyword evidence="2" id="KW-0547">Nucleotide-binding</keyword>
<comment type="caution">
    <text evidence="5">The sequence shown here is derived from an EMBL/GenBank/DDBJ whole genome shotgun (WGS) entry which is preliminary data.</text>
</comment>
<dbReference type="SMART" id="SM00382">
    <property type="entry name" value="AAA"/>
    <property type="match status" value="1"/>
</dbReference>
<dbReference type="PROSITE" id="PS00211">
    <property type="entry name" value="ABC_TRANSPORTER_1"/>
    <property type="match status" value="1"/>
</dbReference>
<dbReference type="InterPro" id="IPR027417">
    <property type="entry name" value="P-loop_NTPase"/>
</dbReference>
<dbReference type="CDD" id="cd03230">
    <property type="entry name" value="ABC_DR_subfamily_A"/>
    <property type="match status" value="1"/>
</dbReference>
<dbReference type="InterPro" id="IPR051782">
    <property type="entry name" value="ABC_Transporter_VariousFunc"/>
</dbReference>
<dbReference type="PANTHER" id="PTHR42939">
    <property type="entry name" value="ABC TRANSPORTER ATP-BINDING PROTEIN ALBC-RELATED"/>
    <property type="match status" value="1"/>
</dbReference>
<reference evidence="5 6" key="1">
    <citation type="journal article" date="2016" name="Sci. Rep.">
        <title>Metabolic traits of an uncultured archaeal lineage -MSBL1- from brine pools of the Red Sea.</title>
        <authorList>
            <person name="Mwirichia R."/>
            <person name="Alam I."/>
            <person name="Rashid M."/>
            <person name="Vinu M."/>
            <person name="Ba-Alawi W."/>
            <person name="Anthony Kamau A."/>
            <person name="Kamanda Ngugi D."/>
            <person name="Goker M."/>
            <person name="Klenk H.P."/>
            <person name="Bajic V."/>
            <person name="Stingl U."/>
        </authorList>
    </citation>
    <scope>NUCLEOTIDE SEQUENCE [LARGE SCALE GENOMIC DNA]</scope>
    <source>
        <strain evidence="5">SCGC-AAA259M10</strain>
    </source>
</reference>
<dbReference type="Pfam" id="PF00005">
    <property type="entry name" value="ABC_tran"/>
    <property type="match status" value="1"/>
</dbReference>
<keyword evidence="1" id="KW-0813">Transport</keyword>
<evidence type="ECO:0000313" key="6">
    <source>
        <dbReference type="Proteomes" id="UP000070341"/>
    </source>
</evidence>